<accession>A0A809R8R5</accession>
<sequence length="747" mass="82094">MSLQRHKSRRDDLIEIVDDGGGGAPGGERPRPWRVLVVDDEREVHAATLFALKDLVIAGRPLEFLHAYSAAEARRVMEGTPDIAVVLLDVVMEKGDAGLQLVRTIRKELGRADTRIILRTGQPGYAPELEVIRDYDINDYKTKSELTRTRLVTSLTTAIRSYEQIRAVRESAHGMDGIVRAAPDLLARRDIKGFARAALQQLALLLGEADPDAVFCVRRNAVDEADAAADWYVAAALGRHAAQAGKDAGAVGDAALREALEKCRSAGECRLADDVVAIRLGSGESAALLHLRCSRPLAGHERRLVEVLAVSLGIGLENVSLFQRLNHLAFYDALCQLPNRTHFISRIDERLAQDDRGWTAAVVDIDHFADINASFGHQTGDALLQAVARRLRAGFAQEIVLARVAGDTFGLFGPDAAIEPEQVLSLFDRPIVVDGQSLIIQPYLGLEKLAEAEGSGADVFKNANIALARAKSERREHWQYFTRDMQVAAQQRLSLLHDLRHAAEAKRGLSLHFQPQVDVATGRIIGAEALMRWRNVRGENIPPSLFIPVAEYSHLIVELGEWVLCSACEQLREWDRAGFGGLRMSVNVSPTQFRDPNFVGMARRCILGSGLDPSRIELEVTESMALTESESMVVDTLRKMRDFGVSIAVDDFGSGFSSFGHLRRLPLNRLKIDRIFVSDLHEAGGRGASIAEMIVRLGRMLGLSIIAEGVETAQQLDALRDMGCQEVQGYYISPPVPAGEFTTLLKR</sequence>
<evidence type="ECO:0000313" key="6">
    <source>
        <dbReference type="EMBL" id="BBO20715.1"/>
    </source>
</evidence>
<dbReference type="InterPro" id="IPR001789">
    <property type="entry name" value="Sig_transdc_resp-reg_receiver"/>
</dbReference>
<dbReference type="PROSITE" id="PS50110">
    <property type="entry name" value="RESPONSE_REGULATORY"/>
    <property type="match status" value="1"/>
</dbReference>
<dbReference type="Pfam" id="PF00563">
    <property type="entry name" value="EAL"/>
    <property type="match status" value="1"/>
</dbReference>
<dbReference type="Pfam" id="PF11849">
    <property type="entry name" value="DUF3369"/>
    <property type="match status" value="1"/>
</dbReference>
<dbReference type="PANTHER" id="PTHR33121:SF70">
    <property type="entry name" value="SIGNALING PROTEIN YKOW"/>
    <property type="match status" value="1"/>
</dbReference>
<dbReference type="KEGG" id="ddz:DSYM_14140"/>
<dbReference type="Gene3D" id="3.30.70.270">
    <property type="match status" value="1"/>
</dbReference>
<dbReference type="Pfam" id="PF00990">
    <property type="entry name" value="GGDEF"/>
    <property type="match status" value="1"/>
</dbReference>
<dbReference type="PROSITE" id="PS50883">
    <property type="entry name" value="EAL"/>
    <property type="match status" value="1"/>
</dbReference>
<dbReference type="SMART" id="SM00448">
    <property type="entry name" value="REC"/>
    <property type="match status" value="1"/>
</dbReference>
<dbReference type="SUPFAM" id="SSF141868">
    <property type="entry name" value="EAL domain-like"/>
    <property type="match status" value="1"/>
</dbReference>
<evidence type="ECO:0000259" key="3">
    <source>
        <dbReference type="PROSITE" id="PS50110"/>
    </source>
</evidence>
<dbReference type="InterPro" id="IPR011006">
    <property type="entry name" value="CheY-like_superfamily"/>
</dbReference>
<dbReference type="AlphaFoldDB" id="A0A809R8R5"/>
<evidence type="ECO:0000313" key="7">
    <source>
        <dbReference type="Proteomes" id="UP000662914"/>
    </source>
</evidence>
<feature type="domain" description="GGDEF" evidence="5">
    <location>
        <begin position="356"/>
        <end position="483"/>
    </location>
</feature>
<organism evidence="6 7">
    <name type="scientific">Candidatus Desulfobacillus denitrificans</name>
    <dbReference type="NCBI Taxonomy" id="2608985"/>
    <lineage>
        <taxon>Bacteria</taxon>
        <taxon>Pseudomonadati</taxon>
        <taxon>Pseudomonadota</taxon>
        <taxon>Betaproteobacteria</taxon>
        <taxon>Candidatus Desulfobacillus</taxon>
    </lineage>
</organism>
<dbReference type="InterPro" id="IPR050706">
    <property type="entry name" value="Cyclic-di-GMP_PDE-like"/>
</dbReference>
<dbReference type="InterPro" id="IPR000160">
    <property type="entry name" value="GGDEF_dom"/>
</dbReference>
<gene>
    <name evidence="6" type="ORF">DSYM_14140</name>
</gene>
<dbReference type="SUPFAM" id="SSF52172">
    <property type="entry name" value="CheY-like"/>
    <property type="match status" value="1"/>
</dbReference>
<dbReference type="NCBIfam" id="TIGR00254">
    <property type="entry name" value="GGDEF"/>
    <property type="match status" value="1"/>
</dbReference>
<dbReference type="EMBL" id="AP021857">
    <property type="protein sequence ID" value="BBO20715.1"/>
    <property type="molecule type" value="Genomic_DNA"/>
</dbReference>
<dbReference type="InterPro" id="IPR029787">
    <property type="entry name" value="Nucleotide_cyclase"/>
</dbReference>
<feature type="modified residue" description="4-aspartylphosphate" evidence="1">
    <location>
        <position position="89"/>
    </location>
</feature>
<dbReference type="SMART" id="SM00052">
    <property type="entry name" value="EAL"/>
    <property type="match status" value="1"/>
</dbReference>
<dbReference type="GO" id="GO:0000160">
    <property type="term" value="P:phosphorelay signal transduction system"/>
    <property type="evidence" value="ECO:0007669"/>
    <property type="project" value="InterPro"/>
</dbReference>
<evidence type="ECO:0000256" key="2">
    <source>
        <dbReference type="SAM" id="MobiDB-lite"/>
    </source>
</evidence>
<dbReference type="Gene3D" id="3.40.50.2300">
    <property type="match status" value="1"/>
</dbReference>
<dbReference type="CDD" id="cd01949">
    <property type="entry name" value="GGDEF"/>
    <property type="match status" value="1"/>
</dbReference>
<dbReference type="InterPro" id="IPR021800">
    <property type="entry name" value="DUF3369"/>
</dbReference>
<dbReference type="GO" id="GO:0071111">
    <property type="term" value="F:cyclic-guanylate-specific phosphodiesterase activity"/>
    <property type="evidence" value="ECO:0007669"/>
    <property type="project" value="InterPro"/>
</dbReference>
<dbReference type="CDD" id="cd01948">
    <property type="entry name" value="EAL"/>
    <property type="match status" value="1"/>
</dbReference>
<dbReference type="SUPFAM" id="SSF55073">
    <property type="entry name" value="Nucleotide cyclase"/>
    <property type="match status" value="1"/>
</dbReference>
<dbReference type="PROSITE" id="PS50887">
    <property type="entry name" value="GGDEF"/>
    <property type="match status" value="1"/>
</dbReference>
<keyword evidence="1" id="KW-0597">Phosphoprotein</keyword>
<dbReference type="Proteomes" id="UP000662914">
    <property type="component" value="Chromosome"/>
</dbReference>
<evidence type="ECO:0008006" key="8">
    <source>
        <dbReference type="Google" id="ProtNLM"/>
    </source>
</evidence>
<reference evidence="6" key="1">
    <citation type="journal article" name="DNA Res.">
        <title>The physiological potential of anammox bacteria as revealed by their core genome structure.</title>
        <authorList>
            <person name="Okubo T."/>
            <person name="Toyoda A."/>
            <person name="Fukuhara K."/>
            <person name="Uchiyama I."/>
            <person name="Harigaya Y."/>
            <person name="Kuroiwa M."/>
            <person name="Suzuki T."/>
            <person name="Murakami Y."/>
            <person name="Suwa Y."/>
            <person name="Takami H."/>
        </authorList>
    </citation>
    <scope>NUCLEOTIDE SEQUENCE</scope>
    <source>
        <strain evidence="6">317325-3</strain>
    </source>
</reference>
<dbReference type="InterPro" id="IPR035919">
    <property type="entry name" value="EAL_sf"/>
</dbReference>
<dbReference type="Gene3D" id="3.20.20.450">
    <property type="entry name" value="EAL domain"/>
    <property type="match status" value="1"/>
</dbReference>
<dbReference type="PANTHER" id="PTHR33121">
    <property type="entry name" value="CYCLIC DI-GMP PHOSPHODIESTERASE PDEF"/>
    <property type="match status" value="1"/>
</dbReference>
<dbReference type="InterPro" id="IPR043128">
    <property type="entry name" value="Rev_trsase/Diguanyl_cyclase"/>
</dbReference>
<evidence type="ECO:0000256" key="1">
    <source>
        <dbReference type="PROSITE-ProRule" id="PRU00169"/>
    </source>
</evidence>
<evidence type="ECO:0000259" key="4">
    <source>
        <dbReference type="PROSITE" id="PS50883"/>
    </source>
</evidence>
<feature type="domain" description="EAL" evidence="4">
    <location>
        <begin position="492"/>
        <end position="747"/>
    </location>
</feature>
<proteinExistence type="predicted"/>
<protein>
    <recommendedName>
        <fullName evidence="8">Stage 0 sporulation protein A homolog</fullName>
    </recommendedName>
</protein>
<dbReference type="InterPro" id="IPR001633">
    <property type="entry name" value="EAL_dom"/>
</dbReference>
<feature type="region of interest" description="Disordered" evidence="2">
    <location>
        <begin position="1"/>
        <end position="29"/>
    </location>
</feature>
<feature type="domain" description="Response regulatory" evidence="3">
    <location>
        <begin position="34"/>
        <end position="158"/>
    </location>
</feature>
<evidence type="ECO:0000259" key="5">
    <source>
        <dbReference type="PROSITE" id="PS50887"/>
    </source>
</evidence>
<dbReference type="SMART" id="SM00267">
    <property type="entry name" value="GGDEF"/>
    <property type="match status" value="1"/>
</dbReference>
<name>A0A809R8R5_9PROT</name>